<sequence>MTVINFDFDRLTRTYSLDQQIHVDAEVKTHEPIKWKEAYCNIFCVRTVNANGHGLVGFDSPIPHTPENTLWANPIPVKWPGVINDGFKFSFDFKVPSNKNLTESVRGKFCSIDYFVEVVIKRGMLKPEIILTRTFYVVFPPPAKRPTGDAIEMIMDRKHLKKGSPPVDFKAKVHLDTPVASFKQPPRGWITVLNSNQPIEAITVSYMRTEKIFNEKGVPTVLVSEVCRMQIAENDPAYNIIIPFNLEWVRILVSPDIETPQFSMNIGLKIRILFDNNGYANHVIPLKLCRDMAY</sequence>
<dbReference type="InterPro" id="IPR028934">
    <property type="entry name" value="Vps26-related"/>
</dbReference>
<dbReference type="OrthoDB" id="10263432at2759"/>
<dbReference type="GeneID" id="94845543"/>
<dbReference type="VEuPathDB" id="TrichDB:TRFO_36457"/>
<dbReference type="Proteomes" id="UP000179807">
    <property type="component" value="Unassembled WGS sequence"/>
</dbReference>
<evidence type="ECO:0008006" key="4">
    <source>
        <dbReference type="Google" id="ProtNLM"/>
    </source>
</evidence>
<name>A0A1J4JGD4_9EUKA</name>
<dbReference type="PANTHER" id="PTHR12233">
    <property type="entry name" value="VACUOLAR PROTEIN SORTING 26 RELATED"/>
    <property type="match status" value="1"/>
</dbReference>
<dbReference type="AlphaFoldDB" id="A0A1J4JGD4"/>
<keyword evidence="3" id="KW-1185">Reference proteome</keyword>
<dbReference type="RefSeq" id="XP_068350496.1">
    <property type="nucleotide sequence ID" value="XM_068510839.1"/>
</dbReference>
<dbReference type="GO" id="GO:0006886">
    <property type="term" value="P:intracellular protein transport"/>
    <property type="evidence" value="ECO:0007669"/>
    <property type="project" value="InterPro"/>
</dbReference>
<evidence type="ECO:0000256" key="1">
    <source>
        <dbReference type="ARBA" id="ARBA00009100"/>
    </source>
</evidence>
<dbReference type="InterPro" id="IPR014756">
    <property type="entry name" value="Ig_E-set"/>
</dbReference>
<organism evidence="2 3">
    <name type="scientific">Tritrichomonas foetus</name>
    <dbReference type="NCBI Taxonomy" id="1144522"/>
    <lineage>
        <taxon>Eukaryota</taxon>
        <taxon>Metamonada</taxon>
        <taxon>Parabasalia</taxon>
        <taxon>Tritrichomonadida</taxon>
        <taxon>Tritrichomonadidae</taxon>
        <taxon>Tritrichomonas</taxon>
    </lineage>
</organism>
<accession>A0A1J4JGD4</accession>
<dbReference type="SUPFAM" id="SSF81296">
    <property type="entry name" value="E set domains"/>
    <property type="match status" value="1"/>
</dbReference>
<gene>
    <name evidence="2" type="ORF">TRFO_36457</name>
</gene>
<dbReference type="Gene3D" id="2.60.40.640">
    <property type="match status" value="2"/>
</dbReference>
<dbReference type="InterPro" id="IPR014752">
    <property type="entry name" value="Arrestin-like_C"/>
</dbReference>
<evidence type="ECO:0000313" key="3">
    <source>
        <dbReference type="Proteomes" id="UP000179807"/>
    </source>
</evidence>
<protein>
    <recommendedName>
        <fullName evidence="4">Arrestin-like N-terminal domain-containing protein</fullName>
    </recommendedName>
</protein>
<reference evidence="2" key="1">
    <citation type="submission" date="2016-10" db="EMBL/GenBank/DDBJ databases">
        <authorList>
            <person name="Benchimol M."/>
            <person name="Almeida L.G."/>
            <person name="Vasconcelos A.T."/>
            <person name="Perreira-Neves A."/>
            <person name="Rosa I.A."/>
            <person name="Tasca T."/>
            <person name="Bogo M.R."/>
            <person name="de Souza W."/>
        </authorList>
    </citation>
    <scope>NUCLEOTIDE SEQUENCE [LARGE SCALE GENOMIC DNA]</scope>
    <source>
        <strain evidence="2">K</strain>
    </source>
</reference>
<proteinExistence type="inferred from homology"/>
<comment type="similarity">
    <text evidence="1">Belongs to the VPS26 family.</text>
</comment>
<dbReference type="EMBL" id="MLAK01001121">
    <property type="protein sequence ID" value="OHS97359.1"/>
    <property type="molecule type" value="Genomic_DNA"/>
</dbReference>
<comment type="caution">
    <text evidence="2">The sequence shown here is derived from an EMBL/GenBank/DDBJ whole genome shotgun (WGS) entry which is preliminary data.</text>
</comment>
<evidence type="ECO:0000313" key="2">
    <source>
        <dbReference type="EMBL" id="OHS97359.1"/>
    </source>
</evidence>